<evidence type="ECO:0000313" key="2">
    <source>
        <dbReference type="Proteomes" id="UP001314170"/>
    </source>
</evidence>
<dbReference type="EMBL" id="CAWUPB010000936">
    <property type="protein sequence ID" value="CAK7333925.1"/>
    <property type="molecule type" value="Genomic_DNA"/>
</dbReference>
<keyword evidence="2" id="KW-1185">Reference proteome</keyword>
<reference evidence="1 2" key="1">
    <citation type="submission" date="2024-01" db="EMBL/GenBank/DDBJ databases">
        <authorList>
            <person name="Waweru B."/>
        </authorList>
    </citation>
    <scope>NUCLEOTIDE SEQUENCE [LARGE SCALE GENOMIC DNA]</scope>
</reference>
<organism evidence="1 2">
    <name type="scientific">Dovyalis caffra</name>
    <dbReference type="NCBI Taxonomy" id="77055"/>
    <lineage>
        <taxon>Eukaryota</taxon>
        <taxon>Viridiplantae</taxon>
        <taxon>Streptophyta</taxon>
        <taxon>Embryophyta</taxon>
        <taxon>Tracheophyta</taxon>
        <taxon>Spermatophyta</taxon>
        <taxon>Magnoliopsida</taxon>
        <taxon>eudicotyledons</taxon>
        <taxon>Gunneridae</taxon>
        <taxon>Pentapetalae</taxon>
        <taxon>rosids</taxon>
        <taxon>fabids</taxon>
        <taxon>Malpighiales</taxon>
        <taxon>Salicaceae</taxon>
        <taxon>Flacourtieae</taxon>
        <taxon>Dovyalis</taxon>
    </lineage>
</organism>
<protein>
    <submittedName>
        <fullName evidence="1">Uncharacterized protein</fullName>
    </submittedName>
</protein>
<gene>
    <name evidence="1" type="ORF">DCAF_LOCUS9690</name>
</gene>
<dbReference type="Proteomes" id="UP001314170">
    <property type="component" value="Unassembled WGS sequence"/>
</dbReference>
<comment type="caution">
    <text evidence="1">The sequence shown here is derived from an EMBL/GenBank/DDBJ whole genome shotgun (WGS) entry which is preliminary data.</text>
</comment>
<proteinExistence type="predicted"/>
<evidence type="ECO:0000313" key="1">
    <source>
        <dbReference type="EMBL" id="CAK7333925.1"/>
    </source>
</evidence>
<accession>A0AAV1RD87</accession>
<name>A0AAV1RD87_9ROSI</name>
<sequence length="81" mass="9431">MDFHADEAGYFIGALQNRKRCDFRNEEWVKCLCTGPDKNFSTPKQMYRHQESTANDDSSKRHKVVLHVSIGTEHISDENYP</sequence>
<dbReference type="AlphaFoldDB" id="A0AAV1RD87"/>